<dbReference type="OrthoDB" id="3416461at2"/>
<keyword evidence="3" id="KW-1185">Reference proteome</keyword>
<sequence>MTARILRIELRRSVALWTALLIAPLLVVAGFIGFAVLPPLFRDREQGDPGVILLFPYLRGPRDGEYAVRMLSAQANLTQALWLAAVAATGLALFAAARRGTRVAALLPALIGAAVAVPAAPARFAAAWVEDDRATEVVCTRDEPAVCVSRVESHLLARLRGPARQALSTLAAKLPPGAARAEVRVVSAGIPQAPQPADTIQLFVSHFDDLTEETADNLLGRMLAGAGVRPCVNQLGFDPTRFIEGPPPEPNHRYLAARQAAYGWLVGGRPPQTLDDGDPAAAFTGEALAALYALPADEQRARVAALRAAELTCARGDRLDLLTGGTR</sequence>
<accession>A0A5M3X513</accession>
<reference evidence="2 3" key="1">
    <citation type="submission" date="2019-10" db="EMBL/GenBank/DDBJ databases">
        <title>Whole genome shotgun sequence of Acrocarpospora macrocephala NBRC 16266.</title>
        <authorList>
            <person name="Ichikawa N."/>
            <person name="Kimura A."/>
            <person name="Kitahashi Y."/>
            <person name="Komaki H."/>
            <person name="Oguchi A."/>
        </authorList>
    </citation>
    <scope>NUCLEOTIDE SEQUENCE [LARGE SCALE GENOMIC DNA]</scope>
    <source>
        <strain evidence="2 3">NBRC 16266</strain>
    </source>
</reference>
<dbReference type="Proteomes" id="UP000331127">
    <property type="component" value="Unassembled WGS sequence"/>
</dbReference>
<evidence type="ECO:0000313" key="3">
    <source>
        <dbReference type="Proteomes" id="UP000331127"/>
    </source>
</evidence>
<keyword evidence="1" id="KW-0472">Membrane</keyword>
<keyword evidence="1" id="KW-1133">Transmembrane helix</keyword>
<dbReference type="EMBL" id="BLAE01000095">
    <property type="protein sequence ID" value="GES16244.1"/>
    <property type="molecule type" value="Genomic_DNA"/>
</dbReference>
<comment type="caution">
    <text evidence="2">The sequence shown here is derived from an EMBL/GenBank/DDBJ whole genome shotgun (WGS) entry which is preliminary data.</text>
</comment>
<feature type="transmembrane region" description="Helical" evidence="1">
    <location>
        <begin position="80"/>
        <end position="97"/>
    </location>
</feature>
<dbReference type="AlphaFoldDB" id="A0A5M3X513"/>
<gene>
    <name evidence="2" type="ORF">Amac_098420</name>
</gene>
<proteinExistence type="predicted"/>
<protein>
    <submittedName>
        <fullName evidence="2">Uncharacterized protein</fullName>
    </submittedName>
</protein>
<name>A0A5M3X513_9ACTN</name>
<evidence type="ECO:0000256" key="1">
    <source>
        <dbReference type="SAM" id="Phobius"/>
    </source>
</evidence>
<evidence type="ECO:0000313" key="2">
    <source>
        <dbReference type="EMBL" id="GES16244.1"/>
    </source>
</evidence>
<feature type="transmembrane region" description="Helical" evidence="1">
    <location>
        <begin position="14"/>
        <end position="37"/>
    </location>
</feature>
<feature type="transmembrane region" description="Helical" evidence="1">
    <location>
        <begin position="104"/>
        <end position="129"/>
    </location>
</feature>
<dbReference type="RefSeq" id="WP_155361284.1">
    <property type="nucleotide sequence ID" value="NZ_BAAAHL010000004.1"/>
</dbReference>
<organism evidence="2 3">
    <name type="scientific">Acrocarpospora macrocephala</name>
    <dbReference type="NCBI Taxonomy" id="150177"/>
    <lineage>
        <taxon>Bacteria</taxon>
        <taxon>Bacillati</taxon>
        <taxon>Actinomycetota</taxon>
        <taxon>Actinomycetes</taxon>
        <taxon>Streptosporangiales</taxon>
        <taxon>Streptosporangiaceae</taxon>
        <taxon>Acrocarpospora</taxon>
    </lineage>
</organism>
<keyword evidence="1" id="KW-0812">Transmembrane</keyword>